<evidence type="ECO:0000256" key="12">
    <source>
        <dbReference type="ARBA" id="ARBA00023011"/>
    </source>
</evidence>
<dbReference type="InterPro" id="IPR001171">
    <property type="entry name" value="ERG24_DHCR-like"/>
</dbReference>
<keyword evidence="15" id="KW-1207">Sterol metabolism</keyword>
<dbReference type="Gene3D" id="1.20.120.1630">
    <property type="match status" value="1"/>
</dbReference>
<evidence type="ECO:0000256" key="15">
    <source>
        <dbReference type="ARBA" id="ARBA00023166"/>
    </source>
</evidence>
<evidence type="ECO:0000256" key="8">
    <source>
        <dbReference type="ARBA" id="ARBA00022857"/>
    </source>
</evidence>
<gene>
    <name evidence="21" type="ORF">ENSA7_22390</name>
</gene>
<evidence type="ECO:0000256" key="4">
    <source>
        <dbReference type="ARBA" id="ARBA00022548"/>
    </source>
</evidence>
<feature type="transmembrane region" description="Helical" evidence="20">
    <location>
        <begin position="73"/>
        <end position="91"/>
    </location>
</feature>
<dbReference type="PROSITE" id="PS01018">
    <property type="entry name" value="STEROL_REDUCT_2"/>
    <property type="match status" value="1"/>
</dbReference>
<keyword evidence="12" id="KW-0756">Sterol biosynthesis</keyword>
<evidence type="ECO:0000256" key="6">
    <source>
        <dbReference type="ARBA" id="ARBA00022778"/>
    </source>
</evidence>
<evidence type="ECO:0000256" key="11">
    <source>
        <dbReference type="ARBA" id="ARBA00023002"/>
    </source>
</evidence>
<keyword evidence="6" id="KW-0152">Cholesterol biosynthesis</keyword>
<keyword evidence="9" id="KW-0752">Steroid biosynthesis</keyword>
<dbReference type="GO" id="GO:0016132">
    <property type="term" value="P:brassinosteroid biosynthetic process"/>
    <property type="evidence" value="ECO:0007669"/>
    <property type="project" value="TreeGrafter"/>
</dbReference>
<protein>
    <recommendedName>
        <fullName evidence="18">7-dehydrocholesterol reductase</fullName>
        <ecNumber evidence="17">1.3.1.21</ecNumber>
    </recommendedName>
    <alternativeName>
        <fullName evidence="19">Sterol Delta(7)-reductase</fullName>
    </alternativeName>
</protein>
<dbReference type="GO" id="GO:0016020">
    <property type="term" value="C:membrane"/>
    <property type="evidence" value="ECO:0007669"/>
    <property type="project" value="InterPro"/>
</dbReference>
<evidence type="ECO:0000256" key="9">
    <source>
        <dbReference type="ARBA" id="ARBA00022955"/>
    </source>
</evidence>
<evidence type="ECO:0000313" key="21">
    <source>
        <dbReference type="EMBL" id="PRQ08085.1"/>
    </source>
</evidence>
<dbReference type="Pfam" id="PF01222">
    <property type="entry name" value="ERG4_ERG24"/>
    <property type="match status" value="1"/>
</dbReference>
<accession>A0A2S9YSJ7</accession>
<evidence type="ECO:0000256" key="17">
    <source>
        <dbReference type="ARBA" id="ARBA00038851"/>
    </source>
</evidence>
<reference evidence="21 22" key="1">
    <citation type="submission" date="2018-03" db="EMBL/GenBank/DDBJ databases">
        <title>Draft Genome Sequences of the Obligatory Marine Myxobacteria Enhygromyxa salina SWB007.</title>
        <authorList>
            <person name="Poehlein A."/>
            <person name="Moghaddam J.A."/>
            <person name="Harms H."/>
            <person name="Alanjari M."/>
            <person name="Koenig G.M."/>
            <person name="Daniel R."/>
            <person name="Schaeberle T.F."/>
        </authorList>
    </citation>
    <scope>NUCLEOTIDE SEQUENCE [LARGE SCALE GENOMIC DNA]</scope>
    <source>
        <strain evidence="21 22">SWB007</strain>
    </source>
</reference>
<feature type="transmembrane region" description="Helical" evidence="20">
    <location>
        <begin position="20"/>
        <end position="44"/>
    </location>
</feature>
<keyword evidence="7" id="KW-0256">Endoplasmic reticulum</keyword>
<dbReference type="PANTHER" id="PTHR21257:SF38">
    <property type="entry name" value="7-DEHYDROCHOLESTEROL REDUCTASE"/>
    <property type="match status" value="1"/>
</dbReference>
<evidence type="ECO:0000256" key="18">
    <source>
        <dbReference type="ARBA" id="ARBA00039984"/>
    </source>
</evidence>
<dbReference type="OrthoDB" id="19656at2"/>
<keyword evidence="11" id="KW-0560">Oxidoreductase</keyword>
<name>A0A2S9YSJ7_9BACT</name>
<keyword evidence="14 20" id="KW-0472">Membrane</keyword>
<feature type="transmembrane region" description="Helical" evidence="20">
    <location>
        <begin position="111"/>
        <end position="134"/>
    </location>
</feature>
<keyword evidence="5 20" id="KW-0812">Transmembrane</keyword>
<comment type="subcellular location">
    <subcellularLocation>
        <location evidence="1">Endoplasmic reticulum membrane</location>
        <topology evidence="1">Multi-pass membrane protein</topology>
    </subcellularLocation>
</comment>
<organism evidence="21 22">
    <name type="scientific">Enhygromyxa salina</name>
    <dbReference type="NCBI Taxonomy" id="215803"/>
    <lineage>
        <taxon>Bacteria</taxon>
        <taxon>Pseudomonadati</taxon>
        <taxon>Myxococcota</taxon>
        <taxon>Polyangia</taxon>
        <taxon>Nannocystales</taxon>
        <taxon>Nannocystaceae</taxon>
        <taxon>Enhygromyxa</taxon>
    </lineage>
</organism>
<dbReference type="Proteomes" id="UP000238823">
    <property type="component" value="Unassembled WGS sequence"/>
</dbReference>
<keyword evidence="16" id="KW-0753">Steroid metabolism</keyword>
<dbReference type="GO" id="GO:0047598">
    <property type="term" value="F:7-dehydrocholesterol reductase activity"/>
    <property type="evidence" value="ECO:0007669"/>
    <property type="project" value="UniProtKB-EC"/>
</dbReference>
<dbReference type="RefSeq" id="WP_106089267.1">
    <property type="nucleotide sequence ID" value="NZ_PVNL01000045.1"/>
</dbReference>
<comment type="caution">
    <text evidence="21">The sequence shown here is derived from an EMBL/GenBank/DDBJ whole genome shotgun (WGS) entry which is preliminary data.</text>
</comment>
<evidence type="ECO:0000256" key="20">
    <source>
        <dbReference type="SAM" id="Phobius"/>
    </source>
</evidence>
<dbReference type="EMBL" id="PVNL01000045">
    <property type="protein sequence ID" value="PRQ08085.1"/>
    <property type="molecule type" value="Genomic_DNA"/>
</dbReference>
<evidence type="ECO:0000256" key="10">
    <source>
        <dbReference type="ARBA" id="ARBA00022989"/>
    </source>
</evidence>
<sequence length="439" mass="49047">MSAEDELKQAGGWLAGGGAWWTRALVPAVLVFGSPLFVLLLYVVTVHYDGSVLAALEQPLEVLSRLPRPSWQAAGMLGVWLTFQAALLILLPGEVREGPVSPAGNRPHYWINGVAAFIVTHIAWFLATGPLGLFEGSVVYDHFGELLVTSSLLALVLCLWLYATGLKMPASRDAGGTGRPIWDFYWGTQLHPKIGGVELKQLINCRYAMMGWSIMVLSDASAQIARHGELSTSMLVAVSLQVVYVFKFFVWESGYFQSIDIMHDRFGFYIAWGVCGWLPSVYTISTLFLVDHPFPLGWPTAAVIFVAGVTAIYVNYQADAQRQRVRATDGNTKIWGRPPRTIVASYTPADGVPRQNLLLVSGWWGVARHFHYLPELALAVAWTIPVGFERGLPWFYVMFLTILLVHRSLRDDDRCARKYGEAWVEYRRLVPWRMLPGVF</sequence>
<keyword evidence="3" id="KW-0444">Lipid biosynthesis</keyword>
<feature type="transmembrane region" description="Helical" evidence="20">
    <location>
        <begin position="146"/>
        <end position="163"/>
    </location>
</feature>
<keyword evidence="4" id="KW-0153">Cholesterol metabolism</keyword>
<dbReference type="PANTHER" id="PTHR21257">
    <property type="entry name" value="DELTA(14)-STEROL REDUCTASE"/>
    <property type="match status" value="1"/>
</dbReference>
<dbReference type="GO" id="GO:0006695">
    <property type="term" value="P:cholesterol biosynthetic process"/>
    <property type="evidence" value="ECO:0007669"/>
    <property type="project" value="UniProtKB-KW"/>
</dbReference>
<evidence type="ECO:0000256" key="16">
    <source>
        <dbReference type="ARBA" id="ARBA00023221"/>
    </source>
</evidence>
<evidence type="ECO:0000256" key="19">
    <source>
        <dbReference type="ARBA" id="ARBA00042688"/>
    </source>
</evidence>
<dbReference type="InterPro" id="IPR018083">
    <property type="entry name" value="Sterol_reductase_CS"/>
</dbReference>
<dbReference type="AlphaFoldDB" id="A0A2S9YSJ7"/>
<keyword evidence="8" id="KW-0521">NADP</keyword>
<evidence type="ECO:0000256" key="3">
    <source>
        <dbReference type="ARBA" id="ARBA00022516"/>
    </source>
</evidence>
<feature type="transmembrane region" description="Helical" evidence="20">
    <location>
        <begin position="266"/>
        <end position="290"/>
    </location>
</feature>
<keyword evidence="13" id="KW-0443">Lipid metabolism</keyword>
<evidence type="ECO:0000256" key="1">
    <source>
        <dbReference type="ARBA" id="ARBA00004477"/>
    </source>
</evidence>
<evidence type="ECO:0000313" key="22">
    <source>
        <dbReference type="Proteomes" id="UP000238823"/>
    </source>
</evidence>
<evidence type="ECO:0000256" key="7">
    <source>
        <dbReference type="ARBA" id="ARBA00022824"/>
    </source>
</evidence>
<evidence type="ECO:0000256" key="13">
    <source>
        <dbReference type="ARBA" id="ARBA00023098"/>
    </source>
</evidence>
<proteinExistence type="inferred from homology"/>
<evidence type="ECO:0000256" key="5">
    <source>
        <dbReference type="ARBA" id="ARBA00022692"/>
    </source>
</evidence>
<comment type="similarity">
    <text evidence="2">Belongs to the ERG4/ERG24 family.</text>
</comment>
<evidence type="ECO:0000256" key="2">
    <source>
        <dbReference type="ARBA" id="ARBA00005402"/>
    </source>
</evidence>
<keyword evidence="10 20" id="KW-1133">Transmembrane helix</keyword>
<feature type="transmembrane region" description="Helical" evidence="20">
    <location>
        <begin position="296"/>
        <end position="316"/>
    </location>
</feature>
<evidence type="ECO:0000256" key="14">
    <source>
        <dbReference type="ARBA" id="ARBA00023136"/>
    </source>
</evidence>
<dbReference type="EC" id="1.3.1.21" evidence="17"/>